<evidence type="ECO:0000313" key="9">
    <source>
        <dbReference type="EMBL" id="KAH0852780.1"/>
    </source>
</evidence>
<feature type="compositionally biased region" description="Polar residues" evidence="6">
    <location>
        <begin position="960"/>
        <end position="973"/>
    </location>
</feature>
<evidence type="ECO:0000256" key="5">
    <source>
        <dbReference type="ARBA" id="ARBA00023125"/>
    </source>
</evidence>
<keyword evidence="4" id="KW-0862">Zinc</keyword>
<dbReference type="CDD" id="cd04481">
    <property type="entry name" value="RPA1_DBD_B_like"/>
    <property type="match status" value="2"/>
</dbReference>
<evidence type="ECO:0000259" key="7">
    <source>
        <dbReference type="Pfam" id="PF02721"/>
    </source>
</evidence>
<evidence type="ECO:0000256" key="4">
    <source>
        <dbReference type="ARBA" id="ARBA00022833"/>
    </source>
</evidence>
<evidence type="ECO:0008006" key="11">
    <source>
        <dbReference type="Google" id="ProtNLM"/>
    </source>
</evidence>
<dbReference type="CDD" id="cd04476">
    <property type="entry name" value="RPA1_DBD_C"/>
    <property type="match status" value="2"/>
</dbReference>
<feature type="compositionally biased region" description="Polar residues" evidence="6">
    <location>
        <begin position="997"/>
        <end position="1009"/>
    </location>
</feature>
<keyword evidence="10" id="KW-1185">Reference proteome</keyword>
<feature type="domain" description="Replication factor A C-terminal" evidence="8">
    <location>
        <begin position="606"/>
        <end position="738"/>
    </location>
</feature>
<evidence type="ECO:0000313" key="10">
    <source>
        <dbReference type="Proteomes" id="UP000824890"/>
    </source>
</evidence>
<evidence type="ECO:0000256" key="1">
    <source>
        <dbReference type="ARBA" id="ARBA00005690"/>
    </source>
</evidence>
<dbReference type="Gene3D" id="2.40.50.140">
    <property type="entry name" value="Nucleic acid-binding proteins"/>
    <property type="match status" value="5"/>
</dbReference>
<dbReference type="InterPro" id="IPR012340">
    <property type="entry name" value="NA-bd_OB-fold"/>
</dbReference>
<accession>A0ABQ7XCR6</accession>
<dbReference type="SUPFAM" id="SSF50249">
    <property type="entry name" value="Nucleic acid-binding proteins"/>
    <property type="match status" value="5"/>
</dbReference>
<dbReference type="Pfam" id="PF08646">
    <property type="entry name" value="Rep_fac-A_C"/>
    <property type="match status" value="1"/>
</dbReference>
<dbReference type="PANTHER" id="PTHR47165">
    <property type="entry name" value="OS03G0429900 PROTEIN"/>
    <property type="match status" value="1"/>
</dbReference>
<evidence type="ECO:0000259" key="8">
    <source>
        <dbReference type="Pfam" id="PF08646"/>
    </source>
</evidence>
<keyword evidence="3" id="KW-0863">Zinc-finger</keyword>
<evidence type="ECO:0000256" key="3">
    <source>
        <dbReference type="ARBA" id="ARBA00022771"/>
    </source>
</evidence>
<keyword evidence="5" id="KW-0238">DNA-binding</keyword>
<reference evidence="9 10" key="1">
    <citation type="submission" date="2021-05" db="EMBL/GenBank/DDBJ databases">
        <title>Genome Assembly of Synthetic Allotetraploid Brassica napus Reveals Homoeologous Exchanges between Subgenomes.</title>
        <authorList>
            <person name="Davis J.T."/>
        </authorList>
    </citation>
    <scope>NUCLEOTIDE SEQUENCE [LARGE SCALE GENOMIC DNA]</scope>
    <source>
        <strain evidence="10">cv. Da-Ae</strain>
        <tissue evidence="9">Seedling</tissue>
    </source>
</reference>
<keyword evidence="2" id="KW-0479">Metal-binding</keyword>
<dbReference type="InterPro" id="IPR047192">
    <property type="entry name" value="Euk_RPA1_DBD_C"/>
</dbReference>
<evidence type="ECO:0000256" key="2">
    <source>
        <dbReference type="ARBA" id="ARBA00022723"/>
    </source>
</evidence>
<feature type="region of interest" description="Disordered" evidence="6">
    <location>
        <begin position="960"/>
        <end position="982"/>
    </location>
</feature>
<comment type="caution">
    <text evidence="9">The sequence shown here is derived from an EMBL/GenBank/DDBJ whole genome shotgun (WGS) entry which is preliminary data.</text>
</comment>
<dbReference type="InterPro" id="IPR013955">
    <property type="entry name" value="Rep_factor-A_C"/>
</dbReference>
<proteinExistence type="inferred from homology"/>
<dbReference type="EMBL" id="JAGKQM010000967">
    <property type="protein sequence ID" value="KAH0852780.1"/>
    <property type="molecule type" value="Genomic_DNA"/>
</dbReference>
<name>A0ABQ7XCR6_BRANA</name>
<dbReference type="InterPro" id="IPR003871">
    <property type="entry name" value="RFA1B/D_OB_1st"/>
</dbReference>
<dbReference type="Pfam" id="PF02721">
    <property type="entry name" value="DUF223"/>
    <property type="match status" value="1"/>
</dbReference>
<evidence type="ECO:0000256" key="6">
    <source>
        <dbReference type="SAM" id="MobiDB-lite"/>
    </source>
</evidence>
<feature type="region of interest" description="Disordered" evidence="6">
    <location>
        <begin position="995"/>
        <end position="1018"/>
    </location>
</feature>
<feature type="domain" description="Replication protein A 70 kDa DNA-binding subunit B/D first OB fold" evidence="7">
    <location>
        <begin position="341"/>
        <end position="421"/>
    </location>
</feature>
<dbReference type="CDD" id="cd04480">
    <property type="entry name" value="RPA1_DBD_A_like"/>
    <property type="match status" value="1"/>
</dbReference>
<organism evidence="9 10">
    <name type="scientific">Brassica napus</name>
    <name type="common">Rape</name>
    <dbReference type="NCBI Taxonomy" id="3708"/>
    <lineage>
        <taxon>Eukaryota</taxon>
        <taxon>Viridiplantae</taxon>
        <taxon>Streptophyta</taxon>
        <taxon>Embryophyta</taxon>
        <taxon>Tracheophyta</taxon>
        <taxon>Spermatophyta</taxon>
        <taxon>Magnoliopsida</taxon>
        <taxon>eudicotyledons</taxon>
        <taxon>Gunneridae</taxon>
        <taxon>Pentapetalae</taxon>
        <taxon>rosids</taxon>
        <taxon>malvids</taxon>
        <taxon>Brassicales</taxon>
        <taxon>Brassicaceae</taxon>
        <taxon>Brassiceae</taxon>
        <taxon>Brassica</taxon>
    </lineage>
</organism>
<comment type="similarity">
    <text evidence="1">Belongs to the replication factor A protein 1 family.</text>
</comment>
<dbReference type="PANTHER" id="PTHR47165:SF4">
    <property type="entry name" value="OS03G0429900 PROTEIN"/>
    <property type="match status" value="1"/>
</dbReference>
<gene>
    <name evidence="9" type="ORF">HID58_093686</name>
</gene>
<protein>
    <recommendedName>
        <fullName evidence="11">Replication protein A OB domain-containing protein</fullName>
    </recommendedName>
</protein>
<sequence length="1281" mass="142984">MLATTRVRSCEALPVGLNGFTPVNFQEVLDGSLNPDFLIDVIGHVVEVSHVEMIHVNGKETQKISLELRDLADVRLPMVLWGNFAEQVTNAIQLRGEGRLILVLRFGKIKVWKADELQLAIVEPKPLTLASGVSVKDDFFIHTPRKTIAEMIECRQCKSYEPKLLPRYKLHLVVLDHTGNSKFLLFDHLALQLVNQPCIELTGPITDEVQDPDVLPLALQNLIGKTYLFKVEIMRENFVYKHDTFKVNKIITNLAIINEFDTPKAPKEPSTQISRGHEYSIVSDAPEGSLMLLEEGSSQEGFPSELTPAKRRGGPAVNLEEEFDQNSVTKTGISTRVKKEKIKTKIVRAWKQHSPVVGESIELGDTIHATIKKDFVGRYDRIMKEGYSMIIVNFAVMPSVGAYRITHHSYKIAFLDSTRIRICLNLPRQLSGFQPVPFCDVLDGNFYSDYLVDVIGQVVGFSNVDIISVHGKDTHKLSLQLRNEVDHRLTINVWGKQAEVFSNALRLGSSCPLICFVRFGKISVCQSERTVSNVYNISDIALHPDMDDVEAFLKLLPRKQVTVEHMDSKPICLVSDITEKKDFFAETPWKTIAELLDTTQVQMCFVVCTIAALDTEKGWYYLSCNVCGVEVHNVSNDWSSRGAAHCNRLKNYYCEKCKTHIQKPDARYALNLVVLDSTGDTNFLLFENVAEQLIGQPCSALIGENIDEIQGRALPAVLTERVGKTTIFKITTQYKRYRCNYATFKVLKLITSTDCINELAINHYPMRIRSTSCQAIPGKWSTEQGSTSKLCGSYNHLMSRYLSQAKRRVSHLCFDETESLEMNVWTKGSCSVRKKKEKTDRNSQIDLPNKRLTPASVVTVQTQQPVHNTNLLADVTNNNDLLQRNARTQRLSVLRQKRKVSAIDNIRTTPTKRTTQESSNTVLSDGQLIISNNETQNSDISTVQLTGNPTEIRINATQETTQTTMKCSRSQRSSVKKPVGRPRLPLIKPYLAGSGGNSVLQEGSGSKSLPTLKRSSKDPPIVHISQKVAVGKLDASGSKHGLPSDVQNKEFMTPYSSFQNSTIGSSGVTQCSLAKTVHRYNHSPLDTTNICCNQNRSTGKSIISSLDSDSSDYEDCWDCSSNEDNADWGTSDTDSEDEYVLEIKLHAYTKKVASCFAQFFGDLPEVLHSSFTSPVESAPIEEDLISSPASPFLAASPMTTTSSHDHQLLRRILTASPMTSTLLLTTRFSVASSPQSPDHQIPLPLSSLSQRREARATAITLFLYLLRSSTLPLAFRLPPCH</sequence>
<dbReference type="Proteomes" id="UP000824890">
    <property type="component" value="Unassembled WGS sequence"/>
</dbReference>